<dbReference type="Gene3D" id="3.40.50.10260">
    <property type="entry name" value="YjeF N-terminal domain"/>
    <property type="match status" value="1"/>
</dbReference>
<dbReference type="EC" id="5.1.99.6" evidence="1"/>
<name>A0A1N7L709_9RHOB</name>
<evidence type="ECO:0000256" key="1">
    <source>
        <dbReference type="HAMAP-Rule" id="MF_01966"/>
    </source>
</evidence>
<dbReference type="GO" id="GO:0046872">
    <property type="term" value="F:metal ion binding"/>
    <property type="evidence" value="ECO:0007669"/>
    <property type="project" value="UniProtKB-KW"/>
</dbReference>
<feature type="binding site" evidence="1">
    <location>
        <position position="193"/>
    </location>
    <ligand>
        <name>K(+)</name>
        <dbReference type="ChEBI" id="CHEBI:29103"/>
    </ligand>
</feature>
<reference evidence="4" key="1">
    <citation type="submission" date="2017-01" db="EMBL/GenBank/DDBJ databases">
        <authorList>
            <person name="Varghese N."/>
            <person name="Submissions S."/>
        </authorList>
    </citation>
    <scope>NUCLEOTIDE SEQUENCE [LARGE SCALE GENOMIC DNA]</scope>
    <source>
        <strain evidence="4">DSM 18714</strain>
    </source>
</reference>
<protein>
    <recommendedName>
        <fullName evidence="1">NAD(P)H-hydrate epimerase</fullName>
        <ecNumber evidence="1">5.1.99.6</ecNumber>
    </recommendedName>
    <alternativeName>
        <fullName evidence="1">NAD(P)HX epimerase</fullName>
    </alternativeName>
</protein>
<dbReference type="PROSITE" id="PS51385">
    <property type="entry name" value="YJEF_N"/>
    <property type="match status" value="1"/>
</dbReference>
<sequence length="249" mass="26095">MVEILSAAGMRAREAAAIAGGAVTGLALMERAGAEVVAAIFEVWPELGPDLARDPAAEPRRAAVLCGPGNNGGDGFVVARLLHDLGWRVEVFLLGDPARLPPDARRNHDLWAARGPVRPYLDAGAAGAFALDPALWREDSLLVDALFGIGLTRPLRAGLAAARLSRDTEFRLPQGAPRGQVAGCRVVAVDIPSGLCADTGRVLRAPDLPTDWAPFTADLTVTFHAPKIGHLTAEGPAHCGRLVVRPIGL</sequence>
<comment type="function">
    <text evidence="1">Catalyzes the epimerization of the S- and R-forms of NAD(P)HX, a damaged form of NAD(P)H that is a result of enzymatic or heat-dependent hydration. This is a prerequisite for the S-specific NAD(P)H-hydrate dehydratase to allow the repair of both epimers of NAD(P)HX.</text>
</comment>
<dbReference type="RefSeq" id="WP_076364537.1">
    <property type="nucleotide sequence ID" value="NZ_FTOM01000002.1"/>
</dbReference>
<keyword evidence="4" id="KW-1185">Reference proteome</keyword>
<keyword evidence="1" id="KW-0630">Potassium</keyword>
<comment type="caution">
    <text evidence="1">Lacks conserved residue(s) required for the propagation of feature annotation.</text>
</comment>
<feature type="binding site" evidence="1">
    <location>
        <begin position="148"/>
        <end position="154"/>
    </location>
    <ligand>
        <name>(6S)-NADPHX</name>
        <dbReference type="ChEBI" id="CHEBI:64076"/>
    </ligand>
</feature>
<dbReference type="Proteomes" id="UP000186098">
    <property type="component" value="Unassembled WGS sequence"/>
</dbReference>
<dbReference type="EMBL" id="FTOM01000002">
    <property type="protein sequence ID" value="SIS69597.1"/>
    <property type="molecule type" value="Genomic_DNA"/>
</dbReference>
<keyword evidence="1" id="KW-0547">Nucleotide-binding</keyword>
<evidence type="ECO:0000313" key="3">
    <source>
        <dbReference type="EMBL" id="SIS69597.1"/>
    </source>
</evidence>
<gene>
    <name evidence="1" type="primary">nnrE</name>
    <name evidence="3" type="ORF">SAMN05421795_102634</name>
</gene>
<evidence type="ECO:0000313" key="4">
    <source>
        <dbReference type="Proteomes" id="UP000186098"/>
    </source>
</evidence>
<keyword evidence="1" id="KW-0520">NAD</keyword>
<keyword evidence="1" id="KW-0521">NADP</keyword>
<comment type="catalytic activity">
    <reaction evidence="1">
        <text>(6R)-NADHX = (6S)-NADHX</text>
        <dbReference type="Rhea" id="RHEA:32215"/>
        <dbReference type="ChEBI" id="CHEBI:64074"/>
        <dbReference type="ChEBI" id="CHEBI:64075"/>
        <dbReference type="EC" id="5.1.99.6"/>
    </reaction>
</comment>
<evidence type="ECO:0000259" key="2">
    <source>
        <dbReference type="PROSITE" id="PS51385"/>
    </source>
</evidence>
<keyword evidence="1" id="KW-0479">Metal-binding</keyword>
<dbReference type="SUPFAM" id="SSF64153">
    <property type="entry name" value="YjeF N-terminal domain-like"/>
    <property type="match status" value="1"/>
</dbReference>
<feature type="binding site" evidence="1">
    <location>
        <begin position="70"/>
        <end position="74"/>
    </location>
    <ligand>
        <name>(6S)-NADPHX</name>
        <dbReference type="ChEBI" id="CHEBI:64076"/>
    </ligand>
</feature>
<feature type="domain" description="YjeF N-terminal" evidence="2">
    <location>
        <begin position="10"/>
        <end position="249"/>
    </location>
</feature>
<dbReference type="GO" id="GO:0052856">
    <property type="term" value="F:NAD(P)HX epimerase activity"/>
    <property type="evidence" value="ECO:0007669"/>
    <property type="project" value="UniProtKB-UniRule"/>
</dbReference>
<dbReference type="HAMAP" id="MF_01966">
    <property type="entry name" value="NADHX_epimerase"/>
    <property type="match status" value="1"/>
</dbReference>
<dbReference type="NCBIfam" id="TIGR00197">
    <property type="entry name" value="yjeF_nterm"/>
    <property type="match status" value="1"/>
</dbReference>
<comment type="cofactor">
    <cofactor evidence="1">
        <name>K(+)</name>
        <dbReference type="ChEBI" id="CHEBI:29103"/>
    </cofactor>
    <text evidence="1">Binds 1 potassium ion per subunit.</text>
</comment>
<dbReference type="GO" id="GO:0000166">
    <property type="term" value="F:nucleotide binding"/>
    <property type="evidence" value="ECO:0007669"/>
    <property type="project" value="UniProtKB-KW"/>
</dbReference>
<dbReference type="InterPro" id="IPR004443">
    <property type="entry name" value="YjeF_N_dom"/>
</dbReference>
<dbReference type="Pfam" id="PF03853">
    <property type="entry name" value="YjeF_N"/>
    <property type="match status" value="1"/>
</dbReference>
<feature type="binding site" evidence="1">
    <location>
        <position position="190"/>
    </location>
    <ligand>
        <name>(6S)-NADPHX</name>
        <dbReference type="ChEBI" id="CHEBI:64076"/>
    </ligand>
</feature>
<comment type="catalytic activity">
    <reaction evidence="1">
        <text>(6R)-NADPHX = (6S)-NADPHX</text>
        <dbReference type="Rhea" id="RHEA:32227"/>
        <dbReference type="ChEBI" id="CHEBI:64076"/>
        <dbReference type="ChEBI" id="CHEBI:64077"/>
        <dbReference type="EC" id="5.1.99.6"/>
    </reaction>
</comment>
<dbReference type="STRING" id="407234.SAMN05421795_102634"/>
<dbReference type="AlphaFoldDB" id="A0A1N7L709"/>
<organism evidence="3 4">
    <name type="scientific">Phaeovulum vinaykumarii</name>
    <dbReference type="NCBI Taxonomy" id="407234"/>
    <lineage>
        <taxon>Bacteria</taxon>
        <taxon>Pseudomonadati</taxon>
        <taxon>Pseudomonadota</taxon>
        <taxon>Alphaproteobacteria</taxon>
        <taxon>Rhodobacterales</taxon>
        <taxon>Paracoccaceae</taxon>
        <taxon>Phaeovulum</taxon>
    </lineage>
</organism>
<feature type="binding site" evidence="1">
    <location>
        <position position="144"/>
    </location>
    <ligand>
        <name>K(+)</name>
        <dbReference type="ChEBI" id="CHEBI:29103"/>
    </ligand>
</feature>
<proteinExistence type="inferred from homology"/>
<dbReference type="InterPro" id="IPR036652">
    <property type="entry name" value="YjeF_N_dom_sf"/>
</dbReference>
<keyword evidence="1" id="KW-0413">Isomerase</keyword>
<accession>A0A1N7L709</accession>
<comment type="similarity">
    <text evidence="1">Belongs to the NnrE/AIBP family.</text>
</comment>
<feature type="binding site" evidence="1">
    <location>
        <position position="71"/>
    </location>
    <ligand>
        <name>K(+)</name>
        <dbReference type="ChEBI" id="CHEBI:29103"/>
    </ligand>
</feature>